<accession>A0ABT0W5S9</accession>
<gene>
    <name evidence="1" type="ORF">NDK43_03835</name>
</gene>
<sequence>MMVALIATIIALTLLYTYLLQKGVSFENMRIKVNQYKEKLREELEK</sequence>
<proteinExistence type="predicted"/>
<protein>
    <submittedName>
        <fullName evidence="1">Uncharacterized protein</fullName>
    </submittedName>
</protein>
<organism evidence="1 2">
    <name type="scientific">Neobacillus pocheonensis</name>
    <dbReference type="NCBI Taxonomy" id="363869"/>
    <lineage>
        <taxon>Bacteria</taxon>
        <taxon>Bacillati</taxon>
        <taxon>Bacillota</taxon>
        <taxon>Bacilli</taxon>
        <taxon>Bacillales</taxon>
        <taxon>Bacillaceae</taxon>
        <taxon>Neobacillus</taxon>
    </lineage>
</organism>
<reference evidence="1 2" key="1">
    <citation type="submission" date="2022-06" db="EMBL/GenBank/DDBJ databases">
        <authorList>
            <person name="Jeon C.O."/>
        </authorList>
    </citation>
    <scope>NUCLEOTIDE SEQUENCE [LARGE SCALE GENOMIC DNA]</scope>
    <source>
        <strain evidence="1 2">KCTC 13943</strain>
    </source>
</reference>
<dbReference type="Proteomes" id="UP001523262">
    <property type="component" value="Unassembled WGS sequence"/>
</dbReference>
<dbReference type="EMBL" id="JAMQCR010000001">
    <property type="protein sequence ID" value="MCM2531692.1"/>
    <property type="molecule type" value="Genomic_DNA"/>
</dbReference>
<name>A0ABT0W5S9_9BACI</name>
<evidence type="ECO:0000313" key="2">
    <source>
        <dbReference type="Proteomes" id="UP001523262"/>
    </source>
</evidence>
<evidence type="ECO:0000313" key="1">
    <source>
        <dbReference type="EMBL" id="MCM2531692.1"/>
    </source>
</evidence>
<comment type="caution">
    <text evidence="1">The sequence shown here is derived from an EMBL/GenBank/DDBJ whole genome shotgun (WGS) entry which is preliminary data.</text>
</comment>
<keyword evidence="2" id="KW-1185">Reference proteome</keyword>